<dbReference type="InterPro" id="IPR036709">
    <property type="entry name" value="Autotransporte_beta_dom_sf"/>
</dbReference>
<dbReference type="InterPro" id="IPR011050">
    <property type="entry name" value="Pectin_lyase_fold/virulence"/>
</dbReference>
<feature type="region of interest" description="Disordered" evidence="2">
    <location>
        <begin position="2657"/>
        <end position="2681"/>
    </location>
</feature>
<dbReference type="OrthoDB" id="8613300at2"/>
<dbReference type="Gene3D" id="2.160.20.20">
    <property type="match status" value="4"/>
</dbReference>
<dbReference type="SUPFAM" id="SSF103515">
    <property type="entry name" value="Autotransporter"/>
    <property type="match status" value="1"/>
</dbReference>
<reference evidence="4 5" key="1">
    <citation type="submission" date="2019-09" db="EMBL/GenBank/DDBJ databases">
        <title>FDA dAtabase for Regulatory Grade micrObial Sequences (FDA-ARGOS): Supporting development and validation of Infectious Disease Dx tests.</title>
        <authorList>
            <person name="Sciortino C."/>
            <person name="Tallon L."/>
            <person name="Sadzewicz L."/>
            <person name="Vavikolanu K."/>
            <person name="Mehta A."/>
            <person name="Aluvathingal J."/>
            <person name="Nadendla S."/>
            <person name="Nandy P."/>
            <person name="Geyer C."/>
            <person name="Yan Y."/>
            <person name="Sichtig H."/>
        </authorList>
    </citation>
    <scope>NUCLEOTIDE SEQUENCE [LARGE SCALE GENOMIC DNA]</scope>
    <source>
        <strain evidence="4 5">FDAARGOS_664</strain>
    </source>
</reference>
<dbReference type="SMART" id="SM00869">
    <property type="entry name" value="Autotransporter"/>
    <property type="match status" value="1"/>
</dbReference>
<evidence type="ECO:0000313" key="5">
    <source>
        <dbReference type="Proteomes" id="UP000322822"/>
    </source>
</evidence>
<dbReference type="InterPro" id="IPR012332">
    <property type="entry name" value="Autotransporter_pectin_lyase_C"/>
</dbReference>
<dbReference type="EMBL" id="CP044067">
    <property type="protein sequence ID" value="QET05662.1"/>
    <property type="molecule type" value="Genomic_DNA"/>
</dbReference>
<dbReference type="Proteomes" id="UP000322822">
    <property type="component" value="Chromosome 2"/>
</dbReference>
<accession>A0A5P2HC54</accession>
<evidence type="ECO:0000256" key="1">
    <source>
        <dbReference type="ARBA" id="ARBA00022729"/>
    </source>
</evidence>
<dbReference type="GO" id="GO:0019867">
    <property type="term" value="C:outer membrane"/>
    <property type="evidence" value="ECO:0007669"/>
    <property type="project" value="InterPro"/>
</dbReference>
<dbReference type="RefSeq" id="WP_150376042.1">
    <property type="nucleotide sequence ID" value="NZ_CP044067.1"/>
</dbReference>
<dbReference type="Pfam" id="PF18883">
    <property type="entry name" value="AC_1"/>
    <property type="match status" value="1"/>
</dbReference>
<evidence type="ECO:0000256" key="2">
    <source>
        <dbReference type="SAM" id="MobiDB-lite"/>
    </source>
</evidence>
<feature type="domain" description="Autotransporter" evidence="3">
    <location>
        <begin position="2786"/>
        <end position="3066"/>
    </location>
</feature>
<dbReference type="CDD" id="cd01344">
    <property type="entry name" value="PL2_Passenger_AT"/>
    <property type="match status" value="1"/>
</dbReference>
<dbReference type="Pfam" id="PF12951">
    <property type="entry name" value="PATR"/>
    <property type="match status" value="15"/>
</dbReference>
<dbReference type="Gene3D" id="2.40.128.130">
    <property type="entry name" value="Autotransporter beta-domain"/>
    <property type="match status" value="1"/>
</dbReference>
<proteinExistence type="predicted"/>
<gene>
    <name evidence="4" type="ORF">FOB72_27135</name>
</gene>
<dbReference type="InterPro" id="IPR005546">
    <property type="entry name" value="Autotransporte_beta"/>
</dbReference>
<name>A0A5P2HC54_9BURK</name>
<dbReference type="PANTHER" id="PTHR35037:SF3">
    <property type="entry name" value="C-TERMINAL REGION OF AIDA-LIKE PROTEIN"/>
    <property type="match status" value="1"/>
</dbReference>
<dbReference type="NCBIfam" id="TIGR02601">
    <property type="entry name" value="autotrns_rpt"/>
    <property type="match status" value="10"/>
</dbReference>
<feature type="compositionally biased region" description="Polar residues" evidence="2">
    <location>
        <begin position="2667"/>
        <end position="2681"/>
    </location>
</feature>
<evidence type="ECO:0000259" key="3">
    <source>
        <dbReference type="PROSITE" id="PS51208"/>
    </source>
</evidence>
<dbReference type="InterPro" id="IPR013425">
    <property type="entry name" value="Autotrns_rpt"/>
</dbReference>
<protein>
    <submittedName>
        <fullName evidence="4">Autotransporter outer membrane beta-barrel domain-containing protein</fullName>
    </submittedName>
</protein>
<dbReference type="NCBIfam" id="TIGR01414">
    <property type="entry name" value="autotrans_barl"/>
    <property type="match status" value="1"/>
</dbReference>
<evidence type="ECO:0000313" key="4">
    <source>
        <dbReference type="EMBL" id="QET05662.1"/>
    </source>
</evidence>
<dbReference type="InterPro" id="IPR006315">
    <property type="entry name" value="OM_autotransptr_brl_dom"/>
</dbReference>
<organism evidence="4 5">
    <name type="scientific">Cupriavidus pauculus</name>
    <dbReference type="NCBI Taxonomy" id="82633"/>
    <lineage>
        <taxon>Bacteria</taxon>
        <taxon>Pseudomonadati</taxon>
        <taxon>Pseudomonadota</taxon>
        <taxon>Betaproteobacteria</taxon>
        <taxon>Burkholderiales</taxon>
        <taxon>Burkholderiaceae</taxon>
        <taxon>Cupriavidus</taxon>
    </lineage>
</organism>
<dbReference type="PANTHER" id="PTHR35037">
    <property type="entry name" value="C-TERMINAL REGION OF AIDA-LIKE PROTEIN"/>
    <property type="match status" value="1"/>
</dbReference>
<dbReference type="PROSITE" id="PS51208">
    <property type="entry name" value="AUTOTRANSPORTER"/>
    <property type="match status" value="1"/>
</dbReference>
<dbReference type="InterPro" id="IPR043990">
    <property type="entry name" value="AC_1"/>
</dbReference>
<dbReference type="SUPFAM" id="SSF51126">
    <property type="entry name" value="Pectin lyase-like"/>
    <property type="match status" value="6"/>
</dbReference>
<keyword evidence="1" id="KW-0732">Signal</keyword>
<sequence length="3066" mass="299853">MPSRCKVNFPLQAIPAIFAGIGSMHAYGQCSTSGGTIAASVTAGCTIGTAGSAVLVQSPATYSGWMNFTANNQTLTIDAGASFVGSDAPGGRGYEKMVGVRGAGISTWTLINNGSMVNSLDADLVGRSGAPGLSIIRNTGLMQNNTAGNRPTIASTNNNTSLDLTNSGTISGNGGPAVWADGSGTTTIVNQSGGVIRSQSNWSIYQPAITTLAITNEAGATIESLSTSLGAVVSGGVTTLRNAGTLATGGGAAQSAVQMGGAADTLILEPTSVITGWVTGGGGSNTFALGGQSGSGTFALGQLGASAQYRSFGTLQKIEGSTWTLTGNASNQTQNWQLLEGGLTLDSGASLLGGSVTNPATATGPVTLRIAGAMTGTGAGITMGGPFTNSLVFDTGATFGSRTLVNSGGATVLTGQVPFPNAVTISGGALQLGDGFTGTGGFVTGPITDNGALLFNHRADVIHGGTISGTGTLTQGGIGTTTLTAVNTYGGTTSVTAGTLRITGIGTIGPGAVSIVIGGTMFVDTPASGNYTFGNVLSGGGTLRAALSAASNTFAFGSGSGTGTAFGGTLDLGTGTFALSGTNTSSLTGATLQLDAGNTTNVGTGTQAIGGLILNGGTLAYGNAPTGLISTGPLVLAGGQVRIDPVTLGGGTLLTQDDGISAPLVRASAVSGAVTALSLADLNGNPLGGNSTAAIVQGGNTVAVGSYTAALSTGAGDGLYATNQLTQIDLQASQTLALSGDTTASAGADEMRARMTGSGALRIDATTAITLTNGANDYTGATTVGTGTLRLGSDTALGQTASLTIASGATTDVNGHAQRIGALTGGGNLLVNGGTLDIAGGGAFDGAIGGSTGNLRIDGGTLALGGANTYTGATAVASGATLQIGAGATTGSYAGNIADDGLVVFNRGDALTYAGTLTGSGALTHAGAGTLVLTGDHTHTGVTTIDSGALQLGTGGSTGSIAGDIVNNGTLAFQRGNAYTHGGAISGTGGLTQTGPGVLTLTGANRYTGATRVDAGTLLIDGNQGAATGAVSVASGATLGGTGVTGGDVSIADGGHLLGTQGQMLTMRGLLLGADAQMDVTLAAPSTAGLFNVTGDLTLGGKMNITSAGTFGPGVYRVVQYSGAFTNNGMTLGTVPAGSTANVDLLLQTSIPNQINVVNAVGAGPLTFWDGVAPTQFNNGVVNGGAGSWRAGNDTWTNSAGVINAPWQMGGFAIFQGTPGVVTVDNGAGAVSFGGAQFAVDGYRLAGQPLTTDTADTIVRVGDGTQAGAAMAATIDAVIQGTGGLDKTDLGTLSLTAANTYAGATAVNAGTLRLTGSGTLGGGAASIAAGATLFIDTPAGGSYIFGKALTGAGTLHVSLGAAADAFAFDSSVGSAFAGTVALGTGTFGLSGTNAATLAAATLRLDTGNVTTVGTGVQAVGNLALNGGTLAYGASAADIVSTGALALSGGTVRIDPASTATTGTLLAQDEGVSRPLIRAGSVTGAATSIGLADAGGVPLTTSTANIVQGGNIVAAGTYRYALTTGGANDGLYAAFTLSQLSLQSGQTLTLSGDTTSPPGGDELHAKLTGSGALRIEAAGTITLANAANDYSGATQVATGTLRLGSDAALGQTASLDIASGAAADLGGRTQSIGALSGAGNLHMSAGSLAIAGGGAFSGAIDGTAGGLHVNGGTLTLTGTSSFTGGTTIAAGGEMRIGAGGSYAGNIDDNGTLAFARDDDYAHAATISGSGTVTQAGTGNLTLSGNNNYAGGTSIQSGSLTLPHGNAAGTAGIANRAVLRLDFAADGTLANELSGTGSLHKAGAGVATLTAAGSTQGDVVAEAGTLRLAQAGAFGVASYTTASGARTAMGGEASLAVAGNLEQAAGATLDITVGSVQPVIAATTATLDGNLNVTGFTAGAPNTASALTSTDFRILHTTGGITGDFSGVTLDRASQLDYLVIGGKVVGGTDYDVGFGLTWTSGAARGNGRFTLAGVADTFDVDVALADQTGTFASGWDGKALTKAGAGTLVLSATQAYTGDTRIEAGTLRTSVVNAFASSANVGVASGAVLDLGGFDQRAANLSGAGSIVLGSATLDAAQASDTTFSGTIAGAGGLVKSGPGTLTLSGANTYAAGTTIAAGTLVVPHAAALGSGPIGNAGTLQLAFASDETLANAMAGSGTLNKTGAGVAMLTAGGTQGNVTVGEGTLRFGQTGAFNVTGNHVTASGATTALTSAATLNIGGNAAIDGRLADVAGPGQPAITAATIALGTGAVYRLAGYSAPATATASDLAFTRYNVLHTTQSGGLTGTFARIDLGGASSSVDYLTATSAYGPQDYDVGLALSWYAGASTTPQQAHGTFTLVGAGSAFDMDAVLADRPPDSATAWDGRTLTKAGEGTLQLSKANTYTGATLIDGGTLRAGVVNAIAASERMQVATGATFDLNGFDQRVNNLSGAGTVALGAAVLSAANTSDSEFSGVIAGAGSLLKTGGATLILSGDNRYAGGTTIEQGVLQLGNGGATGSVTGNIANQGSLVVNRGNTYAYDGVVSGNGSLVKEGVGDLILSQSQTYTGPTLVNAGALTLVGNAQLASTQPVTVAAAATLGGYGGVMGNVVNQGLLAVADAAPGFANGPAGQFIVGGSLTNAGEIRMASPVPASTLTVRGDYVGNNGLLTLSTTLGGDQSPTDRMVVEGSTSGSTRVVVNNSGGTGAQTVNGIEVVRVQGTSAGLFALQGRVVAGPYEYRLTQGTPAGNNGNWYLTSIDTTPAPAPTPQIRPEAGSYLANQSAANALFVHTLHDRLGEPNFAEDSRDERARAASGWVRLAGTSTDATAAGGRIDQSTRGGFAQFGGDLIRWQGTGQPSRFHAGVMGAAGRITSSSSVQGLAATANGAVDAYGVGVYGTWFRNDDRRTGPYLDSWLQYGWYDNETRGSMLPTVRYASHNWTGSLEGGYTILLGERQRSRVYLQPQLQLLYSSYSQGDIVEANGTRVQTRDVGGWLARLGATVFGQGDLAGGQTAQPYMTLNWWHAQHQGSVVMAGVTVADGTPKDRFETKFGARVRFSRQWHGWGDIGFQIGSHSYSSLQGQIGVKYLW</sequence>
<dbReference type="InterPro" id="IPR051551">
    <property type="entry name" value="Autotransporter_adhesion"/>
</dbReference>